<organism evidence="1 2">
    <name type="scientific">Pristionchus entomophagus</name>
    <dbReference type="NCBI Taxonomy" id="358040"/>
    <lineage>
        <taxon>Eukaryota</taxon>
        <taxon>Metazoa</taxon>
        <taxon>Ecdysozoa</taxon>
        <taxon>Nematoda</taxon>
        <taxon>Chromadorea</taxon>
        <taxon>Rhabditida</taxon>
        <taxon>Rhabditina</taxon>
        <taxon>Diplogasteromorpha</taxon>
        <taxon>Diplogasteroidea</taxon>
        <taxon>Neodiplogasteridae</taxon>
        <taxon>Pristionchus</taxon>
    </lineage>
</organism>
<evidence type="ECO:0000313" key="2">
    <source>
        <dbReference type="Proteomes" id="UP001432027"/>
    </source>
</evidence>
<keyword evidence="2" id="KW-1185">Reference proteome</keyword>
<reference evidence="1" key="1">
    <citation type="submission" date="2023-10" db="EMBL/GenBank/DDBJ databases">
        <title>Genome assembly of Pristionchus species.</title>
        <authorList>
            <person name="Yoshida K."/>
            <person name="Sommer R.J."/>
        </authorList>
    </citation>
    <scope>NUCLEOTIDE SEQUENCE</scope>
    <source>
        <strain evidence="1">RS0144</strain>
    </source>
</reference>
<comment type="caution">
    <text evidence="1">The sequence shown here is derived from an EMBL/GenBank/DDBJ whole genome shotgun (WGS) entry which is preliminary data.</text>
</comment>
<accession>A0AAV5TXV0</accession>
<name>A0AAV5TXV0_9BILA</name>
<dbReference type="Proteomes" id="UP001432027">
    <property type="component" value="Unassembled WGS sequence"/>
</dbReference>
<protein>
    <submittedName>
        <fullName evidence="1">Uncharacterized protein</fullName>
    </submittedName>
</protein>
<proteinExistence type="predicted"/>
<dbReference type="AlphaFoldDB" id="A0AAV5TXV0"/>
<gene>
    <name evidence="1" type="ORF">PENTCL1PPCAC_21197</name>
</gene>
<feature type="non-terminal residue" evidence="1">
    <location>
        <position position="100"/>
    </location>
</feature>
<sequence length="100" mass="11592">SVLVHVLRRDSLDWLDVHLVVGYHGLSLLVQRLTRGGLRRPYVAVIDWGVCRSSWAVEGFLEGGDVLYCSQYSVKRWRMRVSQNLEQCTDGRRRVFAPYL</sequence>
<evidence type="ECO:0000313" key="1">
    <source>
        <dbReference type="EMBL" id="GMS99022.1"/>
    </source>
</evidence>
<dbReference type="EMBL" id="BTSX01000005">
    <property type="protein sequence ID" value="GMS99022.1"/>
    <property type="molecule type" value="Genomic_DNA"/>
</dbReference>
<feature type="non-terminal residue" evidence="1">
    <location>
        <position position="1"/>
    </location>
</feature>